<dbReference type="EMBL" id="FRAV01000007">
    <property type="protein sequence ID" value="SHK74441.1"/>
    <property type="molecule type" value="Genomic_DNA"/>
</dbReference>
<dbReference type="RefSeq" id="WP_073291892.1">
    <property type="nucleotide sequence ID" value="NZ_FRAV01000007.1"/>
</dbReference>
<proteinExistence type="predicted"/>
<organism evidence="1 2">
    <name type="scientific">Chryseobacterium polytrichastri</name>
    <dbReference type="NCBI Taxonomy" id="1302687"/>
    <lineage>
        <taxon>Bacteria</taxon>
        <taxon>Pseudomonadati</taxon>
        <taxon>Bacteroidota</taxon>
        <taxon>Flavobacteriia</taxon>
        <taxon>Flavobacteriales</taxon>
        <taxon>Weeksellaceae</taxon>
        <taxon>Chryseobacterium group</taxon>
        <taxon>Chryseobacterium</taxon>
    </lineage>
</organism>
<reference evidence="2" key="1">
    <citation type="submission" date="2016-11" db="EMBL/GenBank/DDBJ databases">
        <authorList>
            <person name="Varghese N."/>
            <person name="Submissions S."/>
        </authorList>
    </citation>
    <scope>NUCLEOTIDE SEQUENCE [LARGE SCALE GENOMIC DNA]</scope>
    <source>
        <strain evidence="2">DSM 26899</strain>
    </source>
</reference>
<protein>
    <submittedName>
        <fullName evidence="1">Uncharacterized protein</fullName>
    </submittedName>
</protein>
<evidence type="ECO:0000313" key="1">
    <source>
        <dbReference type="EMBL" id="SHK74441.1"/>
    </source>
</evidence>
<gene>
    <name evidence="1" type="ORF">SAMN05444267_100790</name>
</gene>
<dbReference type="OrthoDB" id="1210671at2"/>
<evidence type="ECO:0000313" key="2">
    <source>
        <dbReference type="Proteomes" id="UP000184364"/>
    </source>
</evidence>
<keyword evidence="2" id="KW-1185">Reference proteome</keyword>
<dbReference type="Proteomes" id="UP000184364">
    <property type="component" value="Unassembled WGS sequence"/>
</dbReference>
<dbReference type="STRING" id="1302687.SAMN05444267_100790"/>
<sequence length="676" mass="76753">MAKVFFFTDPDAIIATQNSDFAFGPLPSSSNTDIYNLENKFSVSSDAPVIAITKGIIIFINDENNSELLNAALIPINSYTAGFPIKLFIYRGIKKSSLIDSNNFIKVSDSSWSSSNILKDIKKIQDKINDAVGTPNVKASSSCLGVQYSSNVNSYIESIIFDNTDDFNPLIVEGGDQIGKFQGQNALAGVEVVMDKIGYDPKINILRKKNHTLEVSKLVVQSADSEENKLKLRFQDRDRREEILAYLDLAAFYGTCKNQKVSIKGVNENFLEKFYNKNVIYIDIRDNKGFSYNHFFKESDVLKLGFYDSSNKIVYEDLNYYSVWPILRIINKTYNSSRENFWLSLPIETTEIGNQSLLYSYTQNISTTDDKTKRKYHIISNDFNSANINLNSSQAIKLNNWKYNNMIASNYILLKKSSNRNNVNEDLPIAWDNLFSLASINIFGNDVEQGSFAVNTYSSINCPIIFDPINGEAYTSTIGIAYDKRHVTFFVYKEQVIYSLDKDFKESFVSLINRGKYNAPYNLTDYDSSTTNPNIGFLIQLANNYKFDNFELEKFMINDSSNNISHFLTYSQEDDFRNTDTAFNSLKSVSFTYGEYTHLKSITSSTFNDHSKFIKAKSVETVEYENVNLEKITLTLSIPTVVKDPLSNILYMGLENIPGDVVYNSLPITFTGVNYN</sequence>
<dbReference type="AlphaFoldDB" id="A0A1M6UZ79"/>
<accession>A0A1M6UZ79</accession>
<name>A0A1M6UZ79_9FLAO</name>